<dbReference type="PANTHER" id="PTHR31314">
    <property type="entry name" value="MYB FAMILY TRANSCRIPTION FACTOR PHL7-LIKE"/>
    <property type="match status" value="1"/>
</dbReference>
<evidence type="ECO:0000256" key="1">
    <source>
        <dbReference type="ARBA" id="ARBA00023015"/>
    </source>
</evidence>
<feature type="domain" description="Myb-like" evidence="4">
    <location>
        <begin position="22"/>
        <end position="73"/>
    </location>
</feature>
<organism evidence="5 6">
    <name type="scientific">Stephania yunnanensis</name>
    <dbReference type="NCBI Taxonomy" id="152371"/>
    <lineage>
        <taxon>Eukaryota</taxon>
        <taxon>Viridiplantae</taxon>
        <taxon>Streptophyta</taxon>
        <taxon>Embryophyta</taxon>
        <taxon>Tracheophyta</taxon>
        <taxon>Spermatophyta</taxon>
        <taxon>Magnoliopsida</taxon>
        <taxon>Ranunculales</taxon>
        <taxon>Menispermaceae</taxon>
        <taxon>Menispermoideae</taxon>
        <taxon>Cissampelideae</taxon>
        <taxon>Stephania</taxon>
    </lineage>
</organism>
<dbReference type="AlphaFoldDB" id="A0AAP0KFS2"/>
<dbReference type="PANTHER" id="PTHR31314:SF84">
    <property type="entry name" value="HOMEODOMAIN-LIKE SUPERFAMILY PROTEIN-RELATED"/>
    <property type="match status" value="1"/>
</dbReference>
<reference evidence="5 6" key="1">
    <citation type="submission" date="2024-01" db="EMBL/GenBank/DDBJ databases">
        <title>Genome assemblies of Stephania.</title>
        <authorList>
            <person name="Yang L."/>
        </authorList>
    </citation>
    <scope>NUCLEOTIDE SEQUENCE [LARGE SCALE GENOMIC DNA]</scope>
    <source>
        <strain evidence="5">YNDBR</strain>
        <tissue evidence="5">Leaf</tissue>
    </source>
</reference>
<dbReference type="FunFam" id="1.10.10.60:FF:000002">
    <property type="entry name" value="Myb family transcription factor"/>
    <property type="match status" value="1"/>
</dbReference>
<dbReference type="Pfam" id="PF00249">
    <property type="entry name" value="Myb_DNA-binding"/>
    <property type="match status" value="1"/>
</dbReference>
<evidence type="ECO:0000313" key="5">
    <source>
        <dbReference type="EMBL" id="KAK9151707.1"/>
    </source>
</evidence>
<dbReference type="NCBIfam" id="TIGR01557">
    <property type="entry name" value="myb_SHAQKYF"/>
    <property type="match status" value="1"/>
</dbReference>
<dbReference type="Proteomes" id="UP001420932">
    <property type="component" value="Unassembled WGS sequence"/>
</dbReference>
<evidence type="ECO:0000259" key="4">
    <source>
        <dbReference type="Pfam" id="PF00249"/>
    </source>
</evidence>
<dbReference type="GO" id="GO:0003677">
    <property type="term" value="F:DNA binding"/>
    <property type="evidence" value="ECO:0007669"/>
    <property type="project" value="InterPro"/>
</dbReference>
<dbReference type="InterPro" id="IPR001005">
    <property type="entry name" value="SANT/Myb"/>
</dbReference>
<dbReference type="InterPro" id="IPR006447">
    <property type="entry name" value="Myb_dom_plants"/>
</dbReference>
<dbReference type="GO" id="GO:0003700">
    <property type="term" value="F:DNA-binding transcription factor activity"/>
    <property type="evidence" value="ECO:0007669"/>
    <property type="project" value="InterPro"/>
</dbReference>
<keyword evidence="6" id="KW-1185">Reference proteome</keyword>
<proteinExistence type="predicted"/>
<evidence type="ECO:0000256" key="2">
    <source>
        <dbReference type="ARBA" id="ARBA00023163"/>
    </source>
</evidence>
<dbReference type="EMBL" id="JBBNAF010000004">
    <property type="protein sequence ID" value="KAK9151707.1"/>
    <property type="molecule type" value="Genomic_DNA"/>
</dbReference>
<sequence>MPESSWIPASSVRPYCRSKTPRLRWTPDLHDHFLHAIHQLGGEDKATPKQVWEAMDIKGLTLSHVKSHLQMYRSMKHEQMMQEEVRAGNRNNNSSSQPAVVRSSADSGWNFMPRHCQLQYQNKKHKAYSASNDSVHGGQQHHRQLYNNRNSIVNLKKTNLPLKGRDKQDQYKKKTTCEESKYQDLGVAAEFMKPRNKYIICNDLLKSCSAQGNGPEEHKQISDVGVLESSLSLSLFTKAATNSVKLKDNYQTKYGDHSLSLDLSLDL</sequence>
<evidence type="ECO:0000313" key="6">
    <source>
        <dbReference type="Proteomes" id="UP001420932"/>
    </source>
</evidence>
<protein>
    <recommendedName>
        <fullName evidence="4">Myb-like domain-containing protein</fullName>
    </recommendedName>
</protein>
<keyword evidence="1" id="KW-0805">Transcription regulation</keyword>
<comment type="caution">
    <text evidence="5">The sequence shown here is derived from an EMBL/GenBank/DDBJ whole genome shotgun (WGS) entry which is preliminary data.</text>
</comment>
<keyword evidence="2" id="KW-0804">Transcription</keyword>
<name>A0AAP0KFS2_9MAGN</name>
<dbReference type="InterPro" id="IPR046955">
    <property type="entry name" value="PHR1-like"/>
</dbReference>
<dbReference type="SUPFAM" id="SSF46689">
    <property type="entry name" value="Homeodomain-like"/>
    <property type="match status" value="1"/>
</dbReference>
<accession>A0AAP0KFS2</accession>
<dbReference type="Gene3D" id="1.10.10.60">
    <property type="entry name" value="Homeodomain-like"/>
    <property type="match status" value="1"/>
</dbReference>
<gene>
    <name evidence="5" type="ORF">Syun_010016</name>
</gene>
<evidence type="ECO:0000256" key="3">
    <source>
        <dbReference type="ARBA" id="ARBA00023242"/>
    </source>
</evidence>
<dbReference type="InterPro" id="IPR009057">
    <property type="entry name" value="Homeodomain-like_sf"/>
</dbReference>
<keyword evidence="3" id="KW-0539">Nucleus</keyword>